<evidence type="ECO:0000313" key="1">
    <source>
        <dbReference type="EMBL" id="KRO15882.1"/>
    </source>
</evidence>
<reference evidence="1 2" key="1">
    <citation type="journal article" date="2015" name="Genome Announc.">
        <title>Expanding the biotechnology potential of lactobacilli through comparative genomics of 213 strains and associated genera.</title>
        <authorList>
            <person name="Sun Z."/>
            <person name="Harris H.M."/>
            <person name="McCann A."/>
            <person name="Guo C."/>
            <person name="Argimon S."/>
            <person name="Zhang W."/>
            <person name="Yang X."/>
            <person name="Jeffery I.B."/>
            <person name="Cooney J.C."/>
            <person name="Kagawa T.F."/>
            <person name="Liu W."/>
            <person name="Song Y."/>
            <person name="Salvetti E."/>
            <person name="Wrobel A."/>
            <person name="Rasinkangas P."/>
            <person name="Parkhill J."/>
            <person name="Rea M.C."/>
            <person name="O'Sullivan O."/>
            <person name="Ritari J."/>
            <person name="Douillard F.P."/>
            <person name="Paul Ross R."/>
            <person name="Yang R."/>
            <person name="Briner A.E."/>
            <person name="Felis G.E."/>
            <person name="de Vos W.M."/>
            <person name="Barrangou R."/>
            <person name="Klaenhammer T.R."/>
            <person name="Caufield P.W."/>
            <person name="Cui Y."/>
            <person name="Zhang H."/>
            <person name="O'Toole P.W."/>
        </authorList>
    </citation>
    <scope>NUCLEOTIDE SEQUENCE [LARGE SCALE GENOMIC DNA]</scope>
    <source>
        <strain evidence="1 2">DSM 24301</strain>
    </source>
</reference>
<organism evidence="1 2">
    <name type="scientific">Lacticaseibacillus saniviri JCM 17471 = DSM 24301</name>
    <dbReference type="NCBI Taxonomy" id="1293598"/>
    <lineage>
        <taxon>Bacteria</taxon>
        <taxon>Bacillati</taxon>
        <taxon>Bacillota</taxon>
        <taxon>Bacilli</taxon>
        <taxon>Lactobacillales</taxon>
        <taxon>Lactobacillaceae</taxon>
        <taxon>Lacticaseibacillus</taxon>
    </lineage>
</organism>
<dbReference type="EMBL" id="JQCE01000058">
    <property type="protein sequence ID" value="KRO15882.1"/>
    <property type="molecule type" value="Genomic_DNA"/>
</dbReference>
<comment type="caution">
    <text evidence="1">The sequence shown here is derived from an EMBL/GenBank/DDBJ whole genome shotgun (WGS) entry which is preliminary data.</text>
</comment>
<dbReference type="PATRIC" id="fig|1293598.4.peg.2159"/>
<dbReference type="AlphaFoldDB" id="A0A0R2MYL8"/>
<name>A0A0R2MYL8_9LACO</name>
<dbReference type="Proteomes" id="UP000050969">
    <property type="component" value="Unassembled WGS sequence"/>
</dbReference>
<protein>
    <submittedName>
        <fullName evidence="1">Uncharacterized protein</fullName>
    </submittedName>
</protein>
<keyword evidence="2" id="KW-1185">Reference proteome</keyword>
<proteinExistence type="predicted"/>
<evidence type="ECO:0000313" key="2">
    <source>
        <dbReference type="Proteomes" id="UP000050969"/>
    </source>
</evidence>
<accession>A0A0R2MYL8</accession>
<sequence>MVTLNLIIFIYLSGTFDKADREIQRKQAQIEREFEERAKKSKDWLNFKTKDKKKD</sequence>
<gene>
    <name evidence="1" type="ORF">IV56_GL002072</name>
</gene>